<proteinExistence type="predicted"/>
<dbReference type="GO" id="GO:0009288">
    <property type="term" value="C:bacterial-type flagellum"/>
    <property type="evidence" value="ECO:0007669"/>
    <property type="project" value="InterPro"/>
</dbReference>
<dbReference type="Pfam" id="PF00669">
    <property type="entry name" value="Flagellin_N"/>
    <property type="match status" value="1"/>
</dbReference>
<dbReference type="PANTHER" id="PTHR42792">
    <property type="entry name" value="FLAGELLIN"/>
    <property type="match status" value="1"/>
</dbReference>
<accession>A0A382UNE9</accession>
<evidence type="ECO:0000259" key="1">
    <source>
        <dbReference type="Pfam" id="PF00669"/>
    </source>
</evidence>
<dbReference type="SUPFAM" id="SSF64518">
    <property type="entry name" value="Phase 1 flagellin"/>
    <property type="match status" value="1"/>
</dbReference>
<dbReference type="AlphaFoldDB" id="A0A382UNE9"/>
<organism evidence="2">
    <name type="scientific">marine metagenome</name>
    <dbReference type="NCBI Taxonomy" id="408172"/>
    <lineage>
        <taxon>unclassified sequences</taxon>
        <taxon>metagenomes</taxon>
        <taxon>ecological metagenomes</taxon>
    </lineage>
</organism>
<name>A0A382UNE9_9ZZZZ</name>
<gene>
    <name evidence="2" type="ORF">METZ01_LOCUS388082</name>
</gene>
<sequence>MVINTNIEATRTANNLTQNQANLAKSLMRLSSGERIVNPSDDAAGLAVSSRLNAQVRRLEAAQTNVVNAVSFTQVQDGYMQTIDKAFGRMGELAMLARDKTKNPRDRAL</sequence>
<dbReference type="EMBL" id="UINC01145224">
    <property type="protein sequence ID" value="SVD35228.1"/>
    <property type="molecule type" value="Genomic_DNA"/>
</dbReference>
<feature type="domain" description="Flagellin N-terminal" evidence="1">
    <location>
        <begin position="3"/>
        <end position="108"/>
    </location>
</feature>
<protein>
    <recommendedName>
        <fullName evidence="1">Flagellin N-terminal domain-containing protein</fullName>
    </recommendedName>
</protein>
<dbReference type="InterPro" id="IPR001029">
    <property type="entry name" value="Flagellin_N"/>
</dbReference>
<dbReference type="InterPro" id="IPR001492">
    <property type="entry name" value="Flagellin"/>
</dbReference>
<dbReference type="PANTHER" id="PTHR42792:SF2">
    <property type="entry name" value="FLAGELLIN"/>
    <property type="match status" value="1"/>
</dbReference>
<dbReference type="PRINTS" id="PR00207">
    <property type="entry name" value="FLAGELLIN"/>
</dbReference>
<feature type="non-terminal residue" evidence="2">
    <location>
        <position position="109"/>
    </location>
</feature>
<reference evidence="2" key="1">
    <citation type="submission" date="2018-05" db="EMBL/GenBank/DDBJ databases">
        <authorList>
            <person name="Lanie J.A."/>
            <person name="Ng W.-L."/>
            <person name="Kazmierczak K.M."/>
            <person name="Andrzejewski T.M."/>
            <person name="Davidsen T.M."/>
            <person name="Wayne K.J."/>
            <person name="Tettelin H."/>
            <person name="Glass J.I."/>
            <person name="Rusch D."/>
            <person name="Podicherti R."/>
            <person name="Tsui H.-C.T."/>
            <person name="Winkler M.E."/>
        </authorList>
    </citation>
    <scope>NUCLEOTIDE SEQUENCE</scope>
</reference>
<dbReference type="GO" id="GO:0005198">
    <property type="term" value="F:structural molecule activity"/>
    <property type="evidence" value="ECO:0007669"/>
    <property type="project" value="InterPro"/>
</dbReference>
<evidence type="ECO:0000313" key="2">
    <source>
        <dbReference type="EMBL" id="SVD35228.1"/>
    </source>
</evidence>
<dbReference type="Gene3D" id="1.20.1330.10">
    <property type="entry name" value="f41 fragment of flagellin, N-terminal domain"/>
    <property type="match status" value="1"/>
</dbReference>